<dbReference type="EMBL" id="JAFFRZ010000001">
    <property type="protein sequence ID" value="MDH4623162.1"/>
    <property type="molecule type" value="Genomic_DNA"/>
</dbReference>
<protein>
    <submittedName>
        <fullName evidence="1">DUF2388 domain-containing protein</fullName>
    </submittedName>
</protein>
<reference evidence="1" key="1">
    <citation type="submission" date="2021-02" db="EMBL/GenBank/DDBJ databases">
        <title>Genome analysis of blister spot of apple pathogen from New York area.</title>
        <authorList>
            <person name="Kandel P."/>
            <person name="Hockett K.L."/>
            <person name="Santander R."/>
            <person name="Acimovic S."/>
        </authorList>
    </citation>
    <scope>NUCLEOTIDE SEQUENCE</scope>
    <source>
        <strain evidence="1">PSP1</strain>
    </source>
</reference>
<name>A0AA43IU96_PSESX</name>
<comment type="caution">
    <text evidence="1">The sequence shown here is derived from an EMBL/GenBank/DDBJ whole genome shotgun (WGS) entry which is preliminary data.</text>
</comment>
<accession>A0AA43IU96</accession>
<evidence type="ECO:0000313" key="2">
    <source>
        <dbReference type="Proteomes" id="UP001162155"/>
    </source>
</evidence>
<dbReference type="Proteomes" id="UP001162155">
    <property type="component" value="Unassembled WGS sequence"/>
</dbReference>
<proteinExistence type="predicted"/>
<dbReference type="InterPro" id="IPR012661">
    <property type="entry name" value="CHP02448"/>
</dbReference>
<evidence type="ECO:0000313" key="1">
    <source>
        <dbReference type="EMBL" id="MDH4623162.1"/>
    </source>
</evidence>
<sequence length="102" mass="10811">MGVKMFALAALLVFPVGIVSAGGLLRNVLTSGGTLASSYLTSSDYKRVIGVRDDASSFVASQGKIRGAYLEAMFQNVRGENPGLRATDMELAQAILERSSRL</sequence>
<gene>
    <name evidence="1" type="ORF">JW322_15685</name>
</gene>
<dbReference type="AlphaFoldDB" id="A0AA43IU96"/>
<dbReference type="Pfam" id="PF09498">
    <property type="entry name" value="DUF2388"/>
    <property type="match status" value="1"/>
</dbReference>
<dbReference type="NCBIfam" id="TIGR02448">
    <property type="entry name" value="conserverd hypothetical protein"/>
    <property type="match status" value="1"/>
</dbReference>
<organism evidence="1 2">
    <name type="scientific">Pseudomonas syringae pv. papulans</name>
    <dbReference type="NCBI Taxonomy" id="83963"/>
    <lineage>
        <taxon>Bacteria</taxon>
        <taxon>Pseudomonadati</taxon>
        <taxon>Pseudomonadota</taxon>
        <taxon>Gammaproteobacteria</taxon>
        <taxon>Pseudomonadales</taxon>
        <taxon>Pseudomonadaceae</taxon>
        <taxon>Pseudomonas</taxon>
        <taxon>Pseudomonas syringae</taxon>
    </lineage>
</organism>